<gene>
    <name evidence="2" type="ORF">V8N49_20105</name>
</gene>
<reference evidence="2 3" key="1">
    <citation type="submission" date="2024-02" db="EMBL/GenBank/DDBJ databases">
        <title>First report Erwinia aphidicola in onion in Chile.</title>
        <authorList>
            <person name="Valenzuela M."/>
            <person name="Pena M."/>
            <person name="Dutta B."/>
        </authorList>
    </citation>
    <scope>NUCLEOTIDE SEQUENCE [LARGE SCALE GENOMIC DNA]</scope>
    <source>
        <strain evidence="2 3">QCJ3A</strain>
    </source>
</reference>
<protein>
    <recommendedName>
        <fullName evidence="1">ApeI dehydratase-like domain-containing protein</fullName>
    </recommendedName>
</protein>
<comment type="caution">
    <text evidence="2">The sequence shown here is derived from an EMBL/GenBank/DDBJ whole genome shotgun (WGS) entry which is preliminary data.</text>
</comment>
<evidence type="ECO:0000313" key="3">
    <source>
        <dbReference type="Proteomes" id="UP001306592"/>
    </source>
</evidence>
<evidence type="ECO:0000259" key="1">
    <source>
        <dbReference type="Pfam" id="PF22818"/>
    </source>
</evidence>
<sequence>MAFLDLCEIKNSNREQIEGFPTGRLLTKNYSMSYLRKNEALLIEGIHQFSSLVAESVFGKHPDSVFIPVMIKNMDINNPMNLEKVVLKGEMISSGEFIHVRTTQIVSDQISGRADVFLKKIQLTNDNASVDKLSYGSDLFNIVEVEKLKDRLLIRFKINEFHHILKNHFSGYPVCPASLIIEFISDILLNYGFNAHFQVHNAKFLNPLQPCNEYELEMQLSESAVSFIITGPEQIRLTAGKLIYQ</sequence>
<evidence type="ECO:0000313" key="2">
    <source>
        <dbReference type="EMBL" id="MEI2683947.1"/>
    </source>
</evidence>
<name>A0ABU8DLK0_ERWAP</name>
<dbReference type="Gene3D" id="3.10.129.10">
    <property type="entry name" value="Hotdog Thioesterase"/>
    <property type="match status" value="1"/>
</dbReference>
<dbReference type="Proteomes" id="UP001306592">
    <property type="component" value="Unassembled WGS sequence"/>
</dbReference>
<dbReference type="InterPro" id="IPR054545">
    <property type="entry name" value="ApeI-like"/>
</dbReference>
<feature type="domain" description="ApeI dehydratase-like" evidence="1">
    <location>
        <begin position="149"/>
        <end position="229"/>
    </location>
</feature>
<dbReference type="EMBL" id="JBANEI010000018">
    <property type="protein sequence ID" value="MEI2683947.1"/>
    <property type="molecule type" value="Genomic_DNA"/>
</dbReference>
<organism evidence="2 3">
    <name type="scientific">Erwinia aphidicola</name>
    <dbReference type="NCBI Taxonomy" id="68334"/>
    <lineage>
        <taxon>Bacteria</taxon>
        <taxon>Pseudomonadati</taxon>
        <taxon>Pseudomonadota</taxon>
        <taxon>Gammaproteobacteria</taxon>
        <taxon>Enterobacterales</taxon>
        <taxon>Erwiniaceae</taxon>
        <taxon>Erwinia</taxon>
    </lineage>
</organism>
<dbReference type="RefSeq" id="WP_336203661.1">
    <property type="nucleotide sequence ID" value="NZ_JBANEI010000018.1"/>
</dbReference>
<dbReference type="Pfam" id="PF22818">
    <property type="entry name" value="ApeI-like"/>
    <property type="match status" value="1"/>
</dbReference>
<accession>A0ABU8DLK0</accession>
<keyword evidence="3" id="KW-1185">Reference proteome</keyword>
<proteinExistence type="predicted"/>